<comment type="caution">
    <text evidence="2">The sequence shown here is derived from an EMBL/GenBank/DDBJ whole genome shotgun (WGS) entry which is preliminary data.</text>
</comment>
<dbReference type="GO" id="GO:0005737">
    <property type="term" value="C:cytoplasm"/>
    <property type="evidence" value="ECO:0007669"/>
    <property type="project" value="TreeGrafter"/>
</dbReference>
<protein>
    <submittedName>
        <fullName evidence="2">Faciogenital dysplasia protein</fullName>
    </submittedName>
</protein>
<dbReference type="EMBL" id="JANTQA010000012">
    <property type="protein sequence ID" value="KAJ3450391.1"/>
    <property type="molecule type" value="Genomic_DNA"/>
</dbReference>
<sequence length="474" mass="57162">MLTQFHYTFSEEQDLLEPNSTIELYQTRSFQQIQSQRKENIPKINQIKPHLKRYLYGLRYKQTQNSLKTKMPLIQSHLRKQLIKKRYVLERQRMILIQAQLRRKSAQKRYEPILNRWRIACELEETESNYIGYLRWMNKVYRELVKKGIIGQADQKKLIIGFVAIYQFNMVFYKEIEKCVQNWNSNPSLGKCFAGLIPYMGIYTPYINNYENQLNEIQRLSKKNQKFRRYLKRIPKKSYSKGLSFQSLTIMPIQRLPRYELLLRELIKYSKGEEKLSLLRAAEKMKKTTTKINEKKRSFEDMMKICEIQRSIKNTKKMNLVSPSRFLISKMYITFLENTLSCKSVLFLFNDLLLLCNVSKPFFKRKKKKRESYYLILSIRLTKIKKIVIQNLIWRLVYQNNNFTFIPSSQNMSSKNNVDNNHQLQDFANFPKLLLKTKKERIKLIQKRRKTVMINKKSKIKKKRHFKSKTLKKL</sequence>
<dbReference type="InterPro" id="IPR035899">
    <property type="entry name" value="DBL_dom_sf"/>
</dbReference>
<dbReference type="PROSITE" id="PS50010">
    <property type="entry name" value="DH_2"/>
    <property type="match status" value="1"/>
</dbReference>
<dbReference type="InterPro" id="IPR051092">
    <property type="entry name" value="FYVE_RhoGEF_PH"/>
</dbReference>
<dbReference type="SMART" id="SM00325">
    <property type="entry name" value="RhoGEF"/>
    <property type="match status" value="1"/>
</dbReference>
<dbReference type="SUPFAM" id="SSF50729">
    <property type="entry name" value="PH domain-like"/>
    <property type="match status" value="1"/>
</dbReference>
<evidence type="ECO:0000313" key="2">
    <source>
        <dbReference type="EMBL" id="KAJ3450391.1"/>
    </source>
</evidence>
<name>A0AAV8A7Y8_9EUKA</name>
<gene>
    <name evidence="2" type="ORF">M0812_06566</name>
</gene>
<dbReference type="SUPFAM" id="SSF48065">
    <property type="entry name" value="DBL homology domain (DH-domain)"/>
    <property type="match status" value="1"/>
</dbReference>
<dbReference type="Pfam" id="PF00621">
    <property type="entry name" value="RhoGEF"/>
    <property type="match status" value="1"/>
</dbReference>
<accession>A0AAV8A7Y8</accession>
<proteinExistence type="predicted"/>
<dbReference type="PANTHER" id="PTHR12673">
    <property type="entry name" value="FACIOGENITAL DYSPLASIA PROTEIN"/>
    <property type="match status" value="1"/>
</dbReference>
<dbReference type="AlphaFoldDB" id="A0AAV8A7Y8"/>
<feature type="domain" description="DH" evidence="1">
    <location>
        <begin position="115"/>
        <end position="295"/>
    </location>
</feature>
<dbReference type="InterPro" id="IPR011993">
    <property type="entry name" value="PH-like_dom_sf"/>
</dbReference>
<dbReference type="GO" id="GO:0005085">
    <property type="term" value="F:guanyl-nucleotide exchange factor activity"/>
    <property type="evidence" value="ECO:0007669"/>
    <property type="project" value="InterPro"/>
</dbReference>
<dbReference type="Gene3D" id="1.20.900.10">
    <property type="entry name" value="Dbl homology (DH) domain"/>
    <property type="match status" value="1"/>
</dbReference>
<dbReference type="CDD" id="cd00160">
    <property type="entry name" value="RhoGEF"/>
    <property type="match status" value="1"/>
</dbReference>
<dbReference type="Gene3D" id="2.30.29.30">
    <property type="entry name" value="Pleckstrin-homology domain (PH domain)/Phosphotyrosine-binding domain (PTB)"/>
    <property type="match status" value="1"/>
</dbReference>
<reference evidence="2" key="1">
    <citation type="submission" date="2022-08" db="EMBL/GenBank/DDBJ databases">
        <title>Novel sulphate-reducing endosymbionts in the free-living metamonad Anaeramoeba.</title>
        <authorList>
            <person name="Jerlstrom-Hultqvist J."/>
            <person name="Cepicka I."/>
            <person name="Gallot-Lavallee L."/>
            <person name="Salas-Leiva D."/>
            <person name="Curtis B.A."/>
            <person name="Zahonova K."/>
            <person name="Pipaliya S."/>
            <person name="Dacks J."/>
            <person name="Roger A.J."/>
        </authorList>
    </citation>
    <scope>NUCLEOTIDE SEQUENCE</scope>
    <source>
        <strain evidence="2">Busselton2</strain>
    </source>
</reference>
<evidence type="ECO:0000259" key="1">
    <source>
        <dbReference type="PROSITE" id="PS50010"/>
    </source>
</evidence>
<organism evidence="2 3">
    <name type="scientific">Anaeramoeba flamelloides</name>
    <dbReference type="NCBI Taxonomy" id="1746091"/>
    <lineage>
        <taxon>Eukaryota</taxon>
        <taxon>Metamonada</taxon>
        <taxon>Anaeramoebidae</taxon>
        <taxon>Anaeramoeba</taxon>
    </lineage>
</organism>
<evidence type="ECO:0000313" key="3">
    <source>
        <dbReference type="Proteomes" id="UP001146793"/>
    </source>
</evidence>
<dbReference type="Proteomes" id="UP001146793">
    <property type="component" value="Unassembled WGS sequence"/>
</dbReference>
<dbReference type="PANTHER" id="PTHR12673:SF159">
    <property type="entry name" value="LD03170P"/>
    <property type="match status" value="1"/>
</dbReference>
<dbReference type="InterPro" id="IPR000219">
    <property type="entry name" value="DH_dom"/>
</dbReference>